<dbReference type="Gene3D" id="2.40.37.10">
    <property type="entry name" value="Lyase, Ornithine Decarboxylase, Chain A, domain 1"/>
    <property type="match status" value="1"/>
</dbReference>
<feature type="modified residue" description="N6-(pyridoxal phosphate)lysine" evidence="5 6">
    <location>
        <position position="38"/>
    </location>
</feature>
<evidence type="ECO:0000256" key="5">
    <source>
        <dbReference type="HAMAP-Rule" id="MF_01201"/>
    </source>
</evidence>
<dbReference type="GO" id="GO:0005829">
    <property type="term" value="C:cytosol"/>
    <property type="evidence" value="ECO:0007669"/>
    <property type="project" value="TreeGrafter"/>
</dbReference>
<keyword evidence="3 5" id="KW-0663">Pyridoxal phosphate</keyword>
<dbReference type="EC" id="5.1.1.1" evidence="5"/>
<dbReference type="InterPro" id="IPR000821">
    <property type="entry name" value="Ala_racemase"/>
</dbReference>
<dbReference type="SMART" id="SM01005">
    <property type="entry name" value="Ala_racemase_C"/>
    <property type="match status" value="1"/>
</dbReference>
<reference evidence="9 10" key="1">
    <citation type="submission" date="2020-08" db="EMBL/GenBank/DDBJ databases">
        <title>Bridging the membrane lipid divide: bacteria of the FCB group superphylum have the potential to synthesize archaeal ether lipids.</title>
        <authorList>
            <person name="Villanueva L."/>
            <person name="Von Meijenfeldt F.A.B."/>
            <person name="Westbye A.B."/>
            <person name="Yadav S."/>
            <person name="Hopmans E.C."/>
            <person name="Dutilh B.E."/>
            <person name="Sinninghe Damste J.S."/>
        </authorList>
    </citation>
    <scope>NUCLEOTIDE SEQUENCE [LARGE SCALE GENOMIC DNA]</scope>
    <source>
        <strain evidence="9">NIOZ-UU47</strain>
    </source>
</reference>
<feature type="active site" description="Proton acceptor; specific for D-alanine" evidence="5">
    <location>
        <position position="38"/>
    </location>
</feature>
<dbReference type="GO" id="GO:0008784">
    <property type="term" value="F:alanine racemase activity"/>
    <property type="evidence" value="ECO:0007669"/>
    <property type="project" value="UniProtKB-UniRule"/>
</dbReference>
<name>A0A8J6NCA4_9BACT</name>
<dbReference type="NCBIfam" id="TIGR00492">
    <property type="entry name" value="alr"/>
    <property type="match status" value="1"/>
</dbReference>
<comment type="similarity">
    <text evidence="5">Belongs to the alanine racemase family.</text>
</comment>
<dbReference type="UniPathway" id="UPA00042">
    <property type="reaction ID" value="UER00497"/>
</dbReference>
<comment type="function">
    <text evidence="5">Catalyzes the interconversion of L-alanine and D-alanine. May also act on other amino acids.</text>
</comment>
<feature type="domain" description="Alanine racemase C-terminal" evidence="8">
    <location>
        <begin position="243"/>
        <end position="371"/>
    </location>
</feature>
<dbReference type="PANTHER" id="PTHR30511">
    <property type="entry name" value="ALANINE RACEMASE"/>
    <property type="match status" value="1"/>
</dbReference>
<comment type="cofactor">
    <cofactor evidence="2 5 6">
        <name>pyridoxal 5'-phosphate</name>
        <dbReference type="ChEBI" id="CHEBI:597326"/>
    </cofactor>
</comment>
<dbReference type="CDD" id="cd00430">
    <property type="entry name" value="PLPDE_III_AR"/>
    <property type="match status" value="1"/>
</dbReference>
<evidence type="ECO:0000256" key="3">
    <source>
        <dbReference type="ARBA" id="ARBA00022898"/>
    </source>
</evidence>
<proteinExistence type="inferred from homology"/>
<comment type="pathway">
    <text evidence="5">Amino-acid biosynthesis; D-alanine biosynthesis; D-alanine from L-alanine: step 1/1.</text>
</comment>
<dbReference type="InterPro" id="IPR029066">
    <property type="entry name" value="PLP-binding_barrel"/>
</dbReference>
<organism evidence="9 10">
    <name type="scientific">Candidatus Desulfobia pelagia</name>
    <dbReference type="NCBI Taxonomy" id="2841692"/>
    <lineage>
        <taxon>Bacteria</taxon>
        <taxon>Pseudomonadati</taxon>
        <taxon>Thermodesulfobacteriota</taxon>
        <taxon>Desulfobulbia</taxon>
        <taxon>Desulfobulbales</taxon>
        <taxon>Desulfobulbaceae</taxon>
        <taxon>Candidatus Desulfobia</taxon>
    </lineage>
</organism>
<dbReference type="Proteomes" id="UP000614424">
    <property type="component" value="Unassembled WGS sequence"/>
</dbReference>
<evidence type="ECO:0000256" key="1">
    <source>
        <dbReference type="ARBA" id="ARBA00000316"/>
    </source>
</evidence>
<dbReference type="InterPro" id="IPR020622">
    <property type="entry name" value="Ala_racemase_pyridoxalP-BS"/>
</dbReference>
<dbReference type="GO" id="GO:0030170">
    <property type="term" value="F:pyridoxal phosphate binding"/>
    <property type="evidence" value="ECO:0007669"/>
    <property type="project" value="UniProtKB-UniRule"/>
</dbReference>
<dbReference type="PRINTS" id="PR00992">
    <property type="entry name" value="ALARACEMASE"/>
</dbReference>
<feature type="active site" description="Proton acceptor; specific for L-alanine" evidence="5">
    <location>
        <position position="264"/>
    </location>
</feature>
<feature type="binding site" evidence="5 7">
    <location>
        <position position="312"/>
    </location>
    <ligand>
        <name>substrate</name>
    </ligand>
</feature>
<gene>
    <name evidence="9" type="primary">alr</name>
    <name evidence="9" type="ORF">H8E41_04655</name>
</gene>
<evidence type="ECO:0000313" key="10">
    <source>
        <dbReference type="Proteomes" id="UP000614424"/>
    </source>
</evidence>
<dbReference type="PANTHER" id="PTHR30511:SF0">
    <property type="entry name" value="ALANINE RACEMASE, CATABOLIC-RELATED"/>
    <property type="match status" value="1"/>
</dbReference>
<dbReference type="InterPro" id="IPR001608">
    <property type="entry name" value="Ala_racemase_N"/>
</dbReference>
<comment type="caution">
    <text evidence="9">The sequence shown here is derived from an EMBL/GenBank/DDBJ whole genome shotgun (WGS) entry which is preliminary data.</text>
</comment>
<evidence type="ECO:0000313" key="9">
    <source>
        <dbReference type="EMBL" id="MBC8317174.1"/>
    </source>
</evidence>
<dbReference type="SUPFAM" id="SSF50621">
    <property type="entry name" value="Alanine racemase C-terminal domain-like"/>
    <property type="match status" value="1"/>
</dbReference>
<protein>
    <recommendedName>
        <fullName evidence="5">Alanine racemase</fullName>
        <ecNumber evidence="5">5.1.1.1</ecNumber>
    </recommendedName>
</protein>
<dbReference type="GO" id="GO:0030632">
    <property type="term" value="P:D-alanine biosynthetic process"/>
    <property type="evidence" value="ECO:0007669"/>
    <property type="project" value="UniProtKB-UniRule"/>
</dbReference>
<dbReference type="HAMAP" id="MF_01201">
    <property type="entry name" value="Ala_racemase"/>
    <property type="match status" value="1"/>
</dbReference>
<comment type="catalytic activity">
    <reaction evidence="1 5">
        <text>L-alanine = D-alanine</text>
        <dbReference type="Rhea" id="RHEA:20249"/>
        <dbReference type="ChEBI" id="CHEBI:57416"/>
        <dbReference type="ChEBI" id="CHEBI:57972"/>
        <dbReference type="EC" id="5.1.1.1"/>
    </reaction>
</comment>
<dbReference type="InterPro" id="IPR009006">
    <property type="entry name" value="Ala_racemase/Decarboxylase_C"/>
</dbReference>
<evidence type="ECO:0000259" key="8">
    <source>
        <dbReference type="SMART" id="SM01005"/>
    </source>
</evidence>
<dbReference type="FunFam" id="3.20.20.10:FF:000002">
    <property type="entry name" value="Alanine racemase"/>
    <property type="match status" value="1"/>
</dbReference>
<sequence length="373" mass="40356">MSSVSRNQIEVDLSALQGNCRAIQKRVGSGAGILAVVKSDGYGHGMIPVARALSKIGVRSFGVAEVHESVALRDAGVEGDIVVFLGAREEEFAEIVQYGVQPVVFEEKELRLLGSYAEKKECAIGVHLKVDSGMGRLGVLPGDVNRFVATIRQEKGLYLAGLMSHFPCADSADLDLTREQNRVFAEVVKKAADPGHLSPVHIANSAAAIRSPDVHWDMVRPGLSLYGCYPSDECRNFVDLKPVMSFKTEVIQVKDVPAGFGVSYGHTFVTKRPSRLALLPVGYNDGLLRNVSNKAHVLVRGKRAPQLGRVCMNVTVVDVTDIPGVESGDEVVLMGRQGEHQITADEIAGWMGTISYEVLCLFGNLNQRVYVGN</sequence>
<dbReference type="PROSITE" id="PS00395">
    <property type="entry name" value="ALANINE_RACEMASE"/>
    <property type="match status" value="1"/>
</dbReference>
<dbReference type="Pfam" id="PF00842">
    <property type="entry name" value="Ala_racemase_C"/>
    <property type="match status" value="1"/>
</dbReference>
<feature type="binding site" evidence="5 7">
    <location>
        <position position="136"/>
    </location>
    <ligand>
        <name>substrate</name>
    </ligand>
</feature>
<dbReference type="SUPFAM" id="SSF51419">
    <property type="entry name" value="PLP-binding barrel"/>
    <property type="match status" value="1"/>
</dbReference>
<evidence type="ECO:0000256" key="7">
    <source>
        <dbReference type="PIRSR" id="PIRSR600821-52"/>
    </source>
</evidence>
<evidence type="ECO:0000256" key="6">
    <source>
        <dbReference type="PIRSR" id="PIRSR600821-50"/>
    </source>
</evidence>
<dbReference type="Pfam" id="PF01168">
    <property type="entry name" value="Ala_racemase_N"/>
    <property type="match status" value="1"/>
</dbReference>
<keyword evidence="4 5" id="KW-0413">Isomerase</keyword>
<accession>A0A8J6NCA4</accession>
<evidence type="ECO:0000256" key="4">
    <source>
        <dbReference type="ARBA" id="ARBA00023235"/>
    </source>
</evidence>
<dbReference type="EMBL" id="JACNJZ010000074">
    <property type="protein sequence ID" value="MBC8317174.1"/>
    <property type="molecule type" value="Genomic_DNA"/>
</dbReference>
<dbReference type="Gene3D" id="3.20.20.10">
    <property type="entry name" value="Alanine racemase"/>
    <property type="match status" value="1"/>
</dbReference>
<dbReference type="InterPro" id="IPR011079">
    <property type="entry name" value="Ala_racemase_C"/>
</dbReference>
<evidence type="ECO:0000256" key="2">
    <source>
        <dbReference type="ARBA" id="ARBA00001933"/>
    </source>
</evidence>
<dbReference type="AlphaFoldDB" id="A0A8J6NCA4"/>